<keyword evidence="2" id="KW-0812">Transmembrane</keyword>
<evidence type="ECO:0000259" key="3">
    <source>
        <dbReference type="Pfam" id="PF13435"/>
    </source>
</evidence>
<keyword evidence="1" id="KW-0732">Signal</keyword>
<evidence type="ECO:0000256" key="2">
    <source>
        <dbReference type="SAM" id="Phobius"/>
    </source>
</evidence>
<evidence type="ECO:0000313" key="4">
    <source>
        <dbReference type="EMBL" id="MFC4218513.1"/>
    </source>
</evidence>
<dbReference type="InterPro" id="IPR051829">
    <property type="entry name" value="Multiheme_Cytochr_ET"/>
</dbReference>
<sequence>MFSKLRKKDFILFLAVVLTIIFIILVFQDKEEYQTVPEPMPVHYNGEQFAGSASCIPCHQDIYQNHLKTAHFNTSAIADGETLHGHFNQSSNKVELLDGTVHTYFDENGYFQAIKSKTNGEVLDVSRIDMVIGSGVKGQSHLNFSGDSLFQLQASYFTLSDSWINSPGFPNHKYKRPVNDNCIKCHTTFAQNKDRKGNSNLYERESFMYGIDCERCHGPLKKHVAYRNGILGELKSDVVIKIDTLSRQLKMDVCVQCHSGLRAIQIKDNPFSFVVGEQLDTYTRNYRFGRPESKLDVHGNQYGLLKSSQCFKNSEAMSCTTCHDPHKNQRGKTEHFNSKCIECHASPKNLHNTENLISQNLDNCISCHMPLFPSQTMKVKLDADSAETSIKIRTHLIGVYVDGILQNTKTSP</sequence>
<dbReference type="Gene3D" id="1.10.1130.10">
    <property type="entry name" value="Flavocytochrome C3, Chain A"/>
    <property type="match status" value="2"/>
</dbReference>
<feature type="domain" description="Cytochrome c-552/4" evidence="3">
    <location>
        <begin position="178"/>
        <end position="218"/>
    </location>
</feature>
<accession>A0ABV8PE79</accession>
<keyword evidence="2" id="KW-0472">Membrane</keyword>
<keyword evidence="2" id="KW-1133">Transmembrane helix</keyword>
<dbReference type="Pfam" id="PF13435">
    <property type="entry name" value="Cytochrome_C554"/>
    <property type="match status" value="1"/>
</dbReference>
<organism evidence="4 5">
    <name type="scientific">Flagellimonas marina</name>
    <dbReference type="NCBI Taxonomy" id="1775168"/>
    <lineage>
        <taxon>Bacteria</taxon>
        <taxon>Pseudomonadati</taxon>
        <taxon>Bacteroidota</taxon>
        <taxon>Flavobacteriia</taxon>
        <taxon>Flavobacteriales</taxon>
        <taxon>Flavobacteriaceae</taxon>
        <taxon>Flagellimonas</taxon>
    </lineage>
</organism>
<evidence type="ECO:0000256" key="1">
    <source>
        <dbReference type="ARBA" id="ARBA00022729"/>
    </source>
</evidence>
<protein>
    <submittedName>
        <fullName evidence="4">Multiheme c-type cytochrome</fullName>
    </submittedName>
</protein>
<dbReference type="Proteomes" id="UP001595841">
    <property type="component" value="Unassembled WGS sequence"/>
</dbReference>
<feature type="transmembrane region" description="Helical" evidence="2">
    <location>
        <begin position="10"/>
        <end position="27"/>
    </location>
</feature>
<keyword evidence="5" id="KW-1185">Reference proteome</keyword>
<dbReference type="PANTHER" id="PTHR35038:SF8">
    <property type="entry name" value="C-TYPE POLYHEME CYTOCHROME OMCC"/>
    <property type="match status" value="1"/>
</dbReference>
<comment type="caution">
    <text evidence="4">The sequence shown here is derived from an EMBL/GenBank/DDBJ whole genome shotgun (WGS) entry which is preliminary data.</text>
</comment>
<proteinExistence type="predicted"/>
<dbReference type="InterPro" id="IPR023155">
    <property type="entry name" value="Cyt_c-552/4"/>
</dbReference>
<gene>
    <name evidence="4" type="ORF">ACFOWS_00105</name>
</gene>
<dbReference type="SUPFAM" id="SSF48695">
    <property type="entry name" value="Multiheme cytochromes"/>
    <property type="match status" value="1"/>
</dbReference>
<dbReference type="RefSeq" id="WP_379761857.1">
    <property type="nucleotide sequence ID" value="NZ_JBHSCL010000001.1"/>
</dbReference>
<name>A0ABV8PE79_9FLAO</name>
<evidence type="ECO:0000313" key="5">
    <source>
        <dbReference type="Proteomes" id="UP001595841"/>
    </source>
</evidence>
<dbReference type="PANTHER" id="PTHR35038">
    <property type="entry name" value="DISSIMILATORY SULFITE REDUCTASE SIRA"/>
    <property type="match status" value="1"/>
</dbReference>
<reference evidence="5" key="1">
    <citation type="journal article" date="2019" name="Int. J. Syst. Evol. Microbiol.">
        <title>The Global Catalogue of Microorganisms (GCM) 10K type strain sequencing project: providing services to taxonomists for standard genome sequencing and annotation.</title>
        <authorList>
            <consortium name="The Broad Institute Genomics Platform"/>
            <consortium name="The Broad Institute Genome Sequencing Center for Infectious Disease"/>
            <person name="Wu L."/>
            <person name="Ma J."/>
        </authorList>
    </citation>
    <scope>NUCLEOTIDE SEQUENCE [LARGE SCALE GENOMIC DNA]</scope>
    <source>
        <strain evidence="5">CGMCC 1.15774</strain>
    </source>
</reference>
<dbReference type="InterPro" id="IPR036280">
    <property type="entry name" value="Multihaem_cyt_sf"/>
</dbReference>
<dbReference type="EMBL" id="JBHSCL010000001">
    <property type="protein sequence ID" value="MFC4218513.1"/>
    <property type="molecule type" value="Genomic_DNA"/>
</dbReference>